<evidence type="ECO:0000313" key="3">
    <source>
        <dbReference type="Proteomes" id="UP000016933"/>
    </source>
</evidence>
<feature type="region of interest" description="Disordered" evidence="1">
    <location>
        <begin position="87"/>
        <end position="131"/>
    </location>
</feature>
<dbReference type="EMBL" id="KB446548">
    <property type="protein sequence ID" value="EME38148.1"/>
    <property type="molecule type" value="Genomic_DNA"/>
</dbReference>
<name>M2XZP3_DOTSN</name>
<feature type="compositionally biased region" description="Basic and acidic residues" evidence="1">
    <location>
        <begin position="90"/>
        <end position="106"/>
    </location>
</feature>
<evidence type="ECO:0000313" key="2">
    <source>
        <dbReference type="EMBL" id="EME38148.1"/>
    </source>
</evidence>
<dbReference type="Proteomes" id="UP000016933">
    <property type="component" value="Unassembled WGS sequence"/>
</dbReference>
<evidence type="ECO:0000256" key="1">
    <source>
        <dbReference type="SAM" id="MobiDB-lite"/>
    </source>
</evidence>
<accession>M2XZP3</accession>
<reference evidence="2 3" key="2">
    <citation type="journal article" date="2012" name="PLoS Pathog.">
        <title>Diverse lifestyles and strategies of plant pathogenesis encoded in the genomes of eighteen Dothideomycetes fungi.</title>
        <authorList>
            <person name="Ohm R.A."/>
            <person name="Feau N."/>
            <person name="Henrissat B."/>
            <person name="Schoch C.L."/>
            <person name="Horwitz B.A."/>
            <person name="Barry K.W."/>
            <person name="Condon B.J."/>
            <person name="Copeland A.C."/>
            <person name="Dhillon B."/>
            <person name="Glaser F."/>
            <person name="Hesse C.N."/>
            <person name="Kosti I."/>
            <person name="LaButti K."/>
            <person name="Lindquist E.A."/>
            <person name="Lucas S."/>
            <person name="Salamov A.A."/>
            <person name="Bradshaw R.E."/>
            <person name="Ciuffetti L."/>
            <person name="Hamelin R.C."/>
            <person name="Kema G.H.J."/>
            <person name="Lawrence C."/>
            <person name="Scott J.A."/>
            <person name="Spatafora J.W."/>
            <person name="Turgeon B.G."/>
            <person name="de Wit P.J.G.M."/>
            <person name="Zhong S."/>
            <person name="Goodwin S.B."/>
            <person name="Grigoriev I.V."/>
        </authorList>
    </citation>
    <scope>NUCLEOTIDE SEQUENCE [LARGE SCALE GENOMIC DNA]</scope>
    <source>
        <strain evidence="3">NZE10 / CBS 128990</strain>
    </source>
</reference>
<dbReference type="HOGENOM" id="CLU_1927545_0_0_1"/>
<gene>
    <name evidence="2" type="ORF">DOTSEDRAFT_39679</name>
</gene>
<dbReference type="AlphaFoldDB" id="M2XZP3"/>
<reference evidence="3" key="1">
    <citation type="journal article" date="2012" name="PLoS Genet.">
        <title>The genomes of the fungal plant pathogens Cladosporium fulvum and Dothistroma septosporum reveal adaptation to different hosts and lifestyles but also signatures of common ancestry.</title>
        <authorList>
            <person name="de Wit P.J.G.M."/>
            <person name="van der Burgt A."/>
            <person name="Oekmen B."/>
            <person name="Stergiopoulos I."/>
            <person name="Abd-Elsalam K.A."/>
            <person name="Aerts A.L."/>
            <person name="Bahkali A.H."/>
            <person name="Beenen H.G."/>
            <person name="Chettri P."/>
            <person name="Cox M.P."/>
            <person name="Datema E."/>
            <person name="de Vries R.P."/>
            <person name="Dhillon B."/>
            <person name="Ganley A.R."/>
            <person name="Griffiths S.A."/>
            <person name="Guo Y."/>
            <person name="Hamelin R.C."/>
            <person name="Henrissat B."/>
            <person name="Kabir M.S."/>
            <person name="Jashni M.K."/>
            <person name="Kema G."/>
            <person name="Klaubauf S."/>
            <person name="Lapidus A."/>
            <person name="Levasseur A."/>
            <person name="Lindquist E."/>
            <person name="Mehrabi R."/>
            <person name="Ohm R.A."/>
            <person name="Owen T.J."/>
            <person name="Salamov A."/>
            <person name="Schwelm A."/>
            <person name="Schijlen E."/>
            <person name="Sun H."/>
            <person name="van den Burg H.A."/>
            <person name="van Ham R.C.H.J."/>
            <person name="Zhang S."/>
            <person name="Goodwin S.B."/>
            <person name="Grigoriev I.V."/>
            <person name="Collemare J."/>
            <person name="Bradshaw R.E."/>
        </authorList>
    </citation>
    <scope>NUCLEOTIDE SEQUENCE [LARGE SCALE GENOMIC DNA]</scope>
    <source>
        <strain evidence="3">NZE10 / CBS 128990</strain>
    </source>
</reference>
<sequence length="131" mass="14557">MPANSFSFNISVDLSSRSNTLCRSQTGSEHLAHILSLDTWFHNMVYCTVMGFQNTRKGLALGPVIASLDPKQGIGDKQTQQSHICFPPDLDARGQDKANSKLECGTKMRRKVPRSDTEKDYDELPAETVNL</sequence>
<protein>
    <submittedName>
        <fullName evidence="2">Uncharacterized protein</fullName>
    </submittedName>
</protein>
<keyword evidence="3" id="KW-1185">Reference proteome</keyword>
<proteinExistence type="predicted"/>
<organism evidence="2 3">
    <name type="scientific">Dothistroma septosporum (strain NZE10 / CBS 128990)</name>
    <name type="common">Red band needle blight fungus</name>
    <name type="synonym">Mycosphaerella pini</name>
    <dbReference type="NCBI Taxonomy" id="675120"/>
    <lineage>
        <taxon>Eukaryota</taxon>
        <taxon>Fungi</taxon>
        <taxon>Dikarya</taxon>
        <taxon>Ascomycota</taxon>
        <taxon>Pezizomycotina</taxon>
        <taxon>Dothideomycetes</taxon>
        <taxon>Dothideomycetidae</taxon>
        <taxon>Mycosphaerellales</taxon>
        <taxon>Mycosphaerellaceae</taxon>
        <taxon>Dothistroma</taxon>
    </lineage>
</organism>